<reference evidence="1" key="2">
    <citation type="submission" date="2021-04" db="EMBL/GenBank/DDBJ databases">
        <authorList>
            <person name="Gilroy R."/>
        </authorList>
    </citation>
    <scope>NUCLEOTIDE SEQUENCE</scope>
    <source>
        <strain evidence="1">CHK130-7132</strain>
    </source>
</reference>
<evidence type="ECO:0000313" key="1">
    <source>
        <dbReference type="EMBL" id="HJC70842.1"/>
    </source>
</evidence>
<comment type="caution">
    <text evidence="1">The sequence shown here is derived from an EMBL/GenBank/DDBJ whole genome shotgun (WGS) entry which is preliminary data.</text>
</comment>
<sequence length="72" mass="8155">MVTDESEFIVMLPDGEVEFASTGPAASFLLEEGHANAEREPHWHLRWCLDRMAIGEVMDVGEARVERIASRR</sequence>
<proteinExistence type="predicted"/>
<organism evidence="1 2">
    <name type="scientific">Candidatus Brachybacterium intestinipullorum</name>
    <dbReference type="NCBI Taxonomy" id="2838512"/>
    <lineage>
        <taxon>Bacteria</taxon>
        <taxon>Bacillati</taxon>
        <taxon>Actinomycetota</taxon>
        <taxon>Actinomycetes</taxon>
        <taxon>Micrococcales</taxon>
        <taxon>Dermabacteraceae</taxon>
        <taxon>Brachybacterium</taxon>
    </lineage>
</organism>
<dbReference type="EMBL" id="DWWC01000306">
    <property type="protein sequence ID" value="HJC70842.1"/>
    <property type="molecule type" value="Genomic_DNA"/>
</dbReference>
<protein>
    <submittedName>
        <fullName evidence="1">Uncharacterized protein</fullName>
    </submittedName>
</protein>
<reference evidence="1" key="1">
    <citation type="journal article" date="2021" name="PeerJ">
        <title>Extensive microbial diversity within the chicken gut microbiome revealed by metagenomics and culture.</title>
        <authorList>
            <person name="Gilroy R."/>
            <person name="Ravi A."/>
            <person name="Getino M."/>
            <person name="Pursley I."/>
            <person name="Horton D.L."/>
            <person name="Alikhan N.F."/>
            <person name="Baker D."/>
            <person name="Gharbi K."/>
            <person name="Hall N."/>
            <person name="Watson M."/>
            <person name="Adriaenssens E.M."/>
            <person name="Foster-Nyarko E."/>
            <person name="Jarju S."/>
            <person name="Secka A."/>
            <person name="Antonio M."/>
            <person name="Oren A."/>
            <person name="Chaudhuri R.R."/>
            <person name="La Ragione R."/>
            <person name="Hildebrand F."/>
            <person name="Pallen M.J."/>
        </authorList>
    </citation>
    <scope>NUCLEOTIDE SEQUENCE</scope>
    <source>
        <strain evidence="1">CHK130-7132</strain>
    </source>
</reference>
<accession>A0A9D2TJJ9</accession>
<evidence type="ECO:0000313" key="2">
    <source>
        <dbReference type="Proteomes" id="UP000823854"/>
    </source>
</evidence>
<dbReference type="AlphaFoldDB" id="A0A9D2TJJ9"/>
<name>A0A9D2TJJ9_9MICO</name>
<dbReference type="Proteomes" id="UP000823854">
    <property type="component" value="Unassembled WGS sequence"/>
</dbReference>
<gene>
    <name evidence="1" type="ORF">H9932_14365</name>
</gene>